<evidence type="ECO:0000313" key="3">
    <source>
        <dbReference type="Proteomes" id="UP000215483"/>
    </source>
</evidence>
<evidence type="ECO:0000259" key="1">
    <source>
        <dbReference type="Pfam" id="PF19631"/>
    </source>
</evidence>
<feature type="domain" description="Trypsin-co-occurring" evidence="1">
    <location>
        <begin position="12"/>
        <end position="87"/>
    </location>
</feature>
<dbReference type="EMBL" id="MCGQ01000020">
    <property type="protein sequence ID" value="OXY93297.1"/>
    <property type="molecule type" value="Genomic_DNA"/>
</dbReference>
<gene>
    <name evidence="2" type="ORF">BEK98_24150</name>
</gene>
<dbReference type="Proteomes" id="UP000215483">
    <property type="component" value="Unassembled WGS sequence"/>
</dbReference>
<dbReference type="OrthoDB" id="4228195at2"/>
<accession>A0A233SCA0</accession>
<comment type="caution">
    <text evidence="2">The sequence shown here is derived from an EMBL/GenBank/DDBJ whole genome shotgun (WGS) entry which is preliminary data.</text>
</comment>
<organism evidence="2 3">
    <name type="scientific">Streptomyces diastatochromogenes</name>
    <dbReference type="NCBI Taxonomy" id="42236"/>
    <lineage>
        <taxon>Bacteria</taxon>
        <taxon>Bacillati</taxon>
        <taxon>Actinomycetota</taxon>
        <taxon>Actinomycetes</taxon>
        <taxon>Kitasatosporales</taxon>
        <taxon>Streptomycetaceae</taxon>
        <taxon>Streptomyces</taxon>
    </lineage>
</organism>
<dbReference type="AlphaFoldDB" id="A0A233SCA0"/>
<dbReference type="RefSeq" id="WP_094218826.1">
    <property type="nucleotide sequence ID" value="NZ_JBHXEP010000057.1"/>
</dbReference>
<protein>
    <recommendedName>
        <fullName evidence="1">Trypsin-co-occurring domain-containing protein</fullName>
    </recommendedName>
</protein>
<dbReference type="InterPro" id="IPR045608">
    <property type="entry name" value="Trypco2"/>
</dbReference>
<sequence>MADAQAHTDWLDLADALTALREQLAEAKVRGSGSPVRLSVEEVTVEFGLELQRSAKGDGGFRFGVVSAGAHGERARRTTHTVTLRLAARTEAGGPVDVNDVDDDA</sequence>
<name>A0A233SCA0_STRDA</name>
<evidence type="ECO:0000313" key="2">
    <source>
        <dbReference type="EMBL" id="OXY93297.1"/>
    </source>
</evidence>
<dbReference type="Pfam" id="PF19631">
    <property type="entry name" value="Trypco2"/>
    <property type="match status" value="1"/>
</dbReference>
<reference evidence="2 3" key="1">
    <citation type="submission" date="2016-07" db="EMBL/GenBank/DDBJ databases">
        <title>Draft genome of Streptomyces diastatochromogenes.</title>
        <authorList>
            <person name="Podduturi R."/>
            <person name="Lukassen M.B."/>
            <person name="Clausen N."/>
            <person name="Nielsen J.L."/>
            <person name="Jorgensen N.O."/>
        </authorList>
    </citation>
    <scope>NUCLEOTIDE SEQUENCE [LARGE SCALE GENOMIC DNA]</scope>
    <source>
        <strain evidence="2 3">DSM 40608</strain>
    </source>
</reference>
<proteinExistence type="predicted"/>
<keyword evidence="3" id="KW-1185">Reference proteome</keyword>